<protein>
    <submittedName>
        <fullName evidence="3">Uncharacterized protein</fullName>
    </submittedName>
</protein>
<sequence length="161" mass="17411">MDVEIAGDRRLKAKETHQSDDDLIDMIVNQLVAAEHSQTGQTSGKIQSAKEPDKRDEIDSNNNSNQKQQQQQQQQQHLEGAGTGTKQGDSTQTKDGASGSEAQVVYHPPGNAAPLAQHHSQGTNKGSKVIPTDDKKFLFTMAAVLCVGFVGLMMAGVCYYK</sequence>
<organism evidence="3 4">
    <name type="scientific">Elysia marginata</name>
    <dbReference type="NCBI Taxonomy" id="1093978"/>
    <lineage>
        <taxon>Eukaryota</taxon>
        <taxon>Metazoa</taxon>
        <taxon>Spiralia</taxon>
        <taxon>Lophotrochozoa</taxon>
        <taxon>Mollusca</taxon>
        <taxon>Gastropoda</taxon>
        <taxon>Heterobranchia</taxon>
        <taxon>Euthyneura</taxon>
        <taxon>Panpulmonata</taxon>
        <taxon>Sacoglossa</taxon>
        <taxon>Placobranchoidea</taxon>
        <taxon>Plakobranchidae</taxon>
        <taxon>Elysia</taxon>
    </lineage>
</organism>
<feature type="region of interest" description="Disordered" evidence="1">
    <location>
        <begin position="34"/>
        <end position="128"/>
    </location>
</feature>
<comment type="caution">
    <text evidence="3">The sequence shown here is derived from an EMBL/GenBank/DDBJ whole genome shotgun (WGS) entry which is preliminary data.</text>
</comment>
<accession>A0AAV4HAD4</accession>
<dbReference type="AlphaFoldDB" id="A0AAV4HAD4"/>
<dbReference type="EMBL" id="BMAT01001912">
    <property type="protein sequence ID" value="GFR95258.1"/>
    <property type="molecule type" value="Genomic_DNA"/>
</dbReference>
<keyword evidence="4" id="KW-1185">Reference proteome</keyword>
<evidence type="ECO:0000256" key="1">
    <source>
        <dbReference type="SAM" id="MobiDB-lite"/>
    </source>
</evidence>
<reference evidence="3 4" key="1">
    <citation type="journal article" date="2021" name="Elife">
        <title>Chloroplast acquisition without the gene transfer in kleptoplastic sea slugs, Plakobranchus ocellatus.</title>
        <authorList>
            <person name="Maeda T."/>
            <person name="Takahashi S."/>
            <person name="Yoshida T."/>
            <person name="Shimamura S."/>
            <person name="Takaki Y."/>
            <person name="Nagai Y."/>
            <person name="Toyoda A."/>
            <person name="Suzuki Y."/>
            <person name="Arimoto A."/>
            <person name="Ishii H."/>
            <person name="Satoh N."/>
            <person name="Nishiyama T."/>
            <person name="Hasebe M."/>
            <person name="Maruyama T."/>
            <person name="Minagawa J."/>
            <person name="Obokata J."/>
            <person name="Shigenobu S."/>
        </authorList>
    </citation>
    <scope>NUCLEOTIDE SEQUENCE [LARGE SCALE GENOMIC DNA]</scope>
</reference>
<evidence type="ECO:0000313" key="4">
    <source>
        <dbReference type="Proteomes" id="UP000762676"/>
    </source>
</evidence>
<feature type="compositionally biased region" description="Basic and acidic residues" evidence="1">
    <location>
        <begin position="1"/>
        <end position="20"/>
    </location>
</feature>
<evidence type="ECO:0000313" key="3">
    <source>
        <dbReference type="EMBL" id="GFR95258.1"/>
    </source>
</evidence>
<feature type="transmembrane region" description="Helical" evidence="2">
    <location>
        <begin position="137"/>
        <end position="160"/>
    </location>
</feature>
<gene>
    <name evidence="3" type="ORF">ElyMa_000939100</name>
</gene>
<keyword evidence="2" id="KW-0812">Transmembrane</keyword>
<dbReference type="Proteomes" id="UP000762676">
    <property type="component" value="Unassembled WGS sequence"/>
</dbReference>
<name>A0AAV4HAD4_9GAST</name>
<feature type="compositionally biased region" description="Low complexity" evidence="1">
    <location>
        <begin position="60"/>
        <end position="76"/>
    </location>
</feature>
<evidence type="ECO:0000256" key="2">
    <source>
        <dbReference type="SAM" id="Phobius"/>
    </source>
</evidence>
<proteinExistence type="predicted"/>
<feature type="compositionally biased region" description="Polar residues" evidence="1">
    <location>
        <begin position="36"/>
        <end position="46"/>
    </location>
</feature>
<keyword evidence="2" id="KW-0472">Membrane</keyword>
<feature type="region of interest" description="Disordered" evidence="1">
    <location>
        <begin position="1"/>
        <end position="21"/>
    </location>
</feature>
<keyword evidence="2" id="KW-1133">Transmembrane helix</keyword>
<feature type="compositionally biased region" description="Basic and acidic residues" evidence="1">
    <location>
        <begin position="48"/>
        <end position="58"/>
    </location>
</feature>
<feature type="compositionally biased region" description="Polar residues" evidence="1">
    <location>
        <begin position="84"/>
        <end position="95"/>
    </location>
</feature>